<comment type="caution">
    <text evidence="6">The sequence shown here is derived from an EMBL/GenBank/DDBJ whole genome shotgun (WGS) entry which is preliminary data.</text>
</comment>
<dbReference type="EMBL" id="WIQZ01000102">
    <property type="protein sequence ID" value="KAF3124183.1"/>
    <property type="molecule type" value="Genomic_DNA"/>
</dbReference>
<dbReference type="GO" id="GO:0008270">
    <property type="term" value="F:zinc ion binding"/>
    <property type="evidence" value="ECO:0007669"/>
    <property type="project" value="UniProtKB-KW"/>
</dbReference>
<evidence type="ECO:0000256" key="2">
    <source>
        <dbReference type="ARBA" id="ARBA00022771"/>
    </source>
</evidence>
<organism evidence="6 7">
    <name type="scientific">Orbilia oligospora</name>
    <name type="common">Nematode-trapping fungus</name>
    <name type="synonym">Arthrobotrys oligospora</name>
    <dbReference type="NCBI Taxonomy" id="2813651"/>
    <lineage>
        <taxon>Eukaryota</taxon>
        <taxon>Fungi</taxon>
        <taxon>Dikarya</taxon>
        <taxon>Ascomycota</taxon>
        <taxon>Pezizomycotina</taxon>
        <taxon>Orbiliomycetes</taxon>
        <taxon>Orbiliales</taxon>
        <taxon>Orbiliaceae</taxon>
        <taxon>Orbilia</taxon>
    </lineage>
</organism>
<dbReference type="GO" id="GO:0005737">
    <property type="term" value="C:cytoplasm"/>
    <property type="evidence" value="ECO:0007669"/>
    <property type="project" value="TreeGrafter"/>
</dbReference>
<sequence>MAPDYGEPKQAMKLVAVSVDAAPCVAVSGKSSSHAFQKAVECSHSHYLLLTSFELLQLALPLHTPQSASAETASSLGQSISRHPPYYKAKLRGLVQYPSGYKGRATISSSAMFTTEPKGKGKLVPTDENDSFSPIMDPTGDVTAIGQHCDVSTCHQLDFLPFKCGSCEGTFCLDHRTETSHTCPKEGLWAQKRRQNSLNSKPTSLISGAGIRLGSSSTPGPCANEECKTIINTPKMIGVACPACRKQFCLPHRLPAQHDCKPVVTPAAVTLQEKKQTALSKFKLWASSGSSKLKDLKATPITQKQKTVAARMVEMNKLKKEAKGDDKIAQEKRVYLYAQAEGKSTAAKIPEGTFFYNKEWSVGRVMDITAKNLQIPNLNNQSADDEKKLRVFHVESGRLLSFGEKIGDACGDGNTIVLLRGVKMEEMVDL</sequence>
<dbReference type="InterPro" id="IPR035896">
    <property type="entry name" value="AN1-like_Znf"/>
</dbReference>
<evidence type="ECO:0000256" key="1">
    <source>
        <dbReference type="ARBA" id="ARBA00022723"/>
    </source>
</evidence>
<keyword evidence="3" id="KW-0862">Zinc</keyword>
<dbReference type="Proteomes" id="UP000480548">
    <property type="component" value="Unassembled WGS sequence"/>
</dbReference>
<keyword evidence="2 4" id="KW-0863">Zinc-finger</keyword>
<proteinExistence type="predicted"/>
<accession>A0A7C8JI09</accession>
<feature type="domain" description="AN1-type" evidence="5">
    <location>
        <begin position="143"/>
        <end position="191"/>
    </location>
</feature>
<dbReference type="InterPro" id="IPR000058">
    <property type="entry name" value="Znf_AN1"/>
</dbReference>
<dbReference type="PROSITE" id="PS51039">
    <property type="entry name" value="ZF_AN1"/>
    <property type="match status" value="1"/>
</dbReference>
<dbReference type="AlphaFoldDB" id="A0A7C8JI09"/>
<dbReference type="Gene3D" id="4.10.1110.10">
    <property type="entry name" value="AN1-like Zinc finger"/>
    <property type="match status" value="2"/>
</dbReference>
<evidence type="ECO:0000256" key="4">
    <source>
        <dbReference type="PROSITE-ProRule" id="PRU00449"/>
    </source>
</evidence>
<evidence type="ECO:0000313" key="6">
    <source>
        <dbReference type="EMBL" id="KAF3124183.1"/>
    </source>
</evidence>
<protein>
    <recommendedName>
        <fullName evidence="5">AN1-type domain-containing protein</fullName>
    </recommendedName>
</protein>
<dbReference type="PANTHER" id="PTHR14677">
    <property type="entry name" value="ARSENITE INDUCUBLE RNA ASSOCIATED PROTEIN AIP-1-RELATED"/>
    <property type="match status" value="1"/>
</dbReference>
<evidence type="ECO:0000256" key="3">
    <source>
        <dbReference type="ARBA" id="ARBA00022833"/>
    </source>
</evidence>
<keyword evidence="1" id="KW-0479">Metal-binding</keyword>
<reference evidence="6 7" key="1">
    <citation type="submission" date="2019-06" db="EMBL/GenBank/DDBJ databases">
        <authorList>
            <person name="Palmer J.M."/>
        </authorList>
    </citation>
    <scope>NUCLEOTIDE SEQUENCE [LARGE SCALE GENOMIC DNA]</scope>
    <source>
        <strain evidence="6 7">TWF703</strain>
    </source>
</reference>
<dbReference type="InterPro" id="IPR057358">
    <property type="entry name" value="UBL_ZFAND1-like"/>
</dbReference>
<evidence type="ECO:0000259" key="5">
    <source>
        <dbReference type="PROSITE" id="PS51039"/>
    </source>
</evidence>
<dbReference type="Pfam" id="PF25327">
    <property type="entry name" value="UBL_ZFAND1"/>
    <property type="match status" value="1"/>
</dbReference>
<dbReference type="Pfam" id="PF01428">
    <property type="entry name" value="zf-AN1"/>
    <property type="match status" value="2"/>
</dbReference>
<dbReference type="PANTHER" id="PTHR14677:SF40">
    <property type="entry name" value="CDC48-ASSOCIATED UBIQUITIN-LIKE_ZINC FINGER PROTEIN 1"/>
    <property type="match status" value="1"/>
</dbReference>
<name>A0A7C8JI09_ORBOL</name>
<dbReference type="SMART" id="SM00154">
    <property type="entry name" value="ZnF_AN1"/>
    <property type="match status" value="2"/>
</dbReference>
<evidence type="ECO:0000313" key="7">
    <source>
        <dbReference type="Proteomes" id="UP000480548"/>
    </source>
</evidence>
<dbReference type="SUPFAM" id="SSF118310">
    <property type="entry name" value="AN1-like Zinc finger"/>
    <property type="match status" value="2"/>
</dbReference>
<gene>
    <name evidence="6" type="ORF">TWF703_000484</name>
</gene>